<proteinExistence type="predicted"/>
<dbReference type="AlphaFoldDB" id="A0A0A9HG93"/>
<organism evidence="1">
    <name type="scientific">Arundo donax</name>
    <name type="common">Giant reed</name>
    <name type="synonym">Donax arundinaceus</name>
    <dbReference type="NCBI Taxonomy" id="35708"/>
    <lineage>
        <taxon>Eukaryota</taxon>
        <taxon>Viridiplantae</taxon>
        <taxon>Streptophyta</taxon>
        <taxon>Embryophyta</taxon>
        <taxon>Tracheophyta</taxon>
        <taxon>Spermatophyta</taxon>
        <taxon>Magnoliopsida</taxon>
        <taxon>Liliopsida</taxon>
        <taxon>Poales</taxon>
        <taxon>Poaceae</taxon>
        <taxon>PACMAD clade</taxon>
        <taxon>Arundinoideae</taxon>
        <taxon>Arundineae</taxon>
        <taxon>Arundo</taxon>
    </lineage>
</organism>
<name>A0A0A9HG93_ARUDO</name>
<sequence length="36" mass="4417">MVRNCSPYSTTVREREFARRFCIRSQRAYMLFIKVT</sequence>
<dbReference type="EMBL" id="GBRH01161746">
    <property type="protein sequence ID" value="JAE36150.1"/>
    <property type="molecule type" value="Transcribed_RNA"/>
</dbReference>
<reference evidence="1" key="1">
    <citation type="submission" date="2014-09" db="EMBL/GenBank/DDBJ databases">
        <authorList>
            <person name="Magalhaes I.L.F."/>
            <person name="Oliveira U."/>
            <person name="Santos F.R."/>
            <person name="Vidigal T.H.D.A."/>
            <person name="Brescovit A.D."/>
            <person name="Santos A.J."/>
        </authorList>
    </citation>
    <scope>NUCLEOTIDE SEQUENCE</scope>
    <source>
        <tissue evidence="1">Shoot tissue taken approximately 20 cm above the soil surface</tissue>
    </source>
</reference>
<protein>
    <submittedName>
        <fullName evidence="1">Uncharacterized protein</fullName>
    </submittedName>
</protein>
<evidence type="ECO:0000313" key="1">
    <source>
        <dbReference type="EMBL" id="JAE36150.1"/>
    </source>
</evidence>
<accession>A0A0A9HG93</accession>
<reference evidence="1" key="2">
    <citation type="journal article" date="2015" name="Data Brief">
        <title>Shoot transcriptome of the giant reed, Arundo donax.</title>
        <authorList>
            <person name="Barrero R.A."/>
            <person name="Guerrero F.D."/>
            <person name="Moolhuijzen P."/>
            <person name="Goolsby J.A."/>
            <person name="Tidwell J."/>
            <person name="Bellgard S.E."/>
            <person name="Bellgard M.I."/>
        </authorList>
    </citation>
    <scope>NUCLEOTIDE SEQUENCE</scope>
    <source>
        <tissue evidence="1">Shoot tissue taken approximately 20 cm above the soil surface</tissue>
    </source>
</reference>